<proteinExistence type="inferred from homology"/>
<dbReference type="InterPro" id="IPR036065">
    <property type="entry name" value="BolA-like_sf"/>
</dbReference>
<accession>A0A0W0I677</accession>
<dbReference type="PANTHER" id="PTHR46229">
    <property type="entry name" value="BOLA TRANSCRIPTION REGULATOR"/>
    <property type="match status" value="1"/>
</dbReference>
<dbReference type="InterPro" id="IPR050961">
    <property type="entry name" value="BolA/IbaG_stress_morph_reg"/>
</dbReference>
<reference evidence="3 4" key="1">
    <citation type="submission" date="2015-09" db="EMBL/GenBank/DDBJ databases">
        <title>Genome sequence of ICMP 11288.</title>
        <authorList>
            <person name="Visnovsky S."/>
            <person name="Lu A."/>
            <person name="Panda P."/>
            <person name="Pitman A."/>
        </authorList>
    </citation>
    <scope>NUCLEOTIDE SEQUENCE [LARGE SCALE GENOMIC DNA]</scope>
    <source>
        <strain evidence="3 4">ICMP 11288</strain>
    </source>
</reference>
<evidence type="ECO:0000313" key="4">
    <source>
        <dbReference type="Proteomes" id="UP000054197"/>
    </source>
</evidence>
<gene>
    <name evidence="3" type="ORF">AO063_09225</name>
</gene>
<comment type="similarity">
    <text evidence="1 2">Belongs to the BolA/IbaG family.</text>
</comment>
<dbReference type="Pfam" id="PF01722">
    <property type="entry name" value="BolA"/>
    <property type="match status" value="1"/>
</dbReference>
<comment type="caution">
    <text evidence="3">The sequence shown here is derived from an EMBL/GenBank/DDBJ whole genome shotgun (WGS) entry which is preliminary data.</text>
</comment>
<dbReference type="EMBL" id="LKEF01000001">
    <property type="protein sequence ID" value="KTB68637.1"/>
    <property type="molecule type" value="Genomic_DNA"/>
</dbReference>
<dbReference type="Gene3D" id="3.30.300.90">
    <property type="entry name" value="BolA-like"/>
    <property type="match status" value="1"/>
</dbReference>
<protein>
    <submittedName>
        <fullName evidence="3">BolA family transcriptional regulator</fullName>
    </submittedName>
</protein>
<organism evidence="3 4">
    <name type="scientific">Pseudomonas fluorescens ICMP 11288</name>
    <dbReference type="NCBI Taxonomy" id="1198309"/>
    <lineage>
        <taxon>Bacteria</taxon>
        <taxon>Pseudomonadati</taxon>
        <taxon>Pseudomonadota</taxon>
        <taxon>Gammaproteobacteria</taxon>
        <taxon>Pseudomonadales</taxon>
        <taxon>Pseudomonadaceae</taxon>
        <taxon>Pseudomonas</taxon>
    </lineage>
</organism>
<dbReference type="PIRSF" id="PIRSF003113">
    <property type="entry name" value="BolA"/>
    <property type="match status" value="1"/>
</dbReference>
<dbReference type="Proteomes" id="UP000054197">
    <property type="component" value="Unassembled WGS sequence"/>
</dbReference>
<name>A0A0W0I677_PSEFL</name>
<dbReference type="InterPro" id="IPR002634">
    <property type="entry name" value="BolA"/>
</dbReference>
<sequence>MQAYEVKSFLEEKLPESLSSQVQVEVEGEGCNFQLNVISDELAALSPVKRQQQIYAHLNPWITDGSIHAVTMKFFSRAAWAERT</sequence>
<dbReference type="SUPFAM" id="SSF82657">
    <property type="entry name" value="BolA-like"/>
    <property type="match status" value="1"/>
</dbReference>
<evidence type="ECO:0000313" key="3">
    <source>
        <dbReference type="EMBL" id="KTB68637.1"/>
    </source>
</evidence>
<dbReference type="AlphaFoldDB" id="A0A0W0I677"/>
<dbReference type="RefSeq" id="WP_058419322.1">
    <property type="nucleotide sequence ID" value="NZ_LKEF01000001.1"/>
</dbReference>
<dbReference type="PANTHER" id="PTHR46229:SF4">
    <property type="entry name" value="ACID STRESS PROTEIN IBAG"/>
    <property type="match status" value="1"/>
</dbReference>
<evidence type="ECO:0000256" key="1">
    <source>
        <dbReference type="ARBA" id="ARBA00005578"/>
    </source>
</evidence>
<evidence type="ECO:0000256" key="2">
    <source>
        <dbReference type="RuleBase" id="RU003860"/>
    </source>
</evidence>